<proteinExistence type="predicted"/>
<evidence type="ECO:0000313" key="7">
    <source>
        <dbReference type="Proteomes" id="UP001321542"/>
    </source>
</evidence>
<sequence length="281" mass="30015">MADLIRAHRRQISSRWRKLDAGQTALIVLAHLRNDERVADLAGGNAVSASTVRRWVLEVLGLLAARSPRLDRALAKVAKDSGCVVLLDGTLMCTRRRSGRANRKSYSGKHKAHGLLFLALTDAKGRLLWISSARRGACSEIMAARYEKLCARLRELELAAVADLGFVGLDEGTEEQPAVITGVQGERRQAPVVTEGGREPAGQQPAGAGRARLREPEDLPDPDQGAHASAARDRADASPAGADAPPGGSVTGDLPAMITVMNCASTPTAHHTRTVDLYESR</sequence>
<feature type="domain" description="Transposase Helix-turn-helix" evidence="5">
    <location>
        <begin position="17"/>
        <end position="68"/>
    </location>
</feature>
<feature type="region of interest" description="Disordered" evidence="3">
    <location>
        <begin position="177"/>
        <end position="254"/>
    </location>
</feature>
<reference evidence="6 7" key="2">
    <citation type="journal article" date="2023" name="ChemBioChem">
        <title>Acyltransferase Domain Exchange between Two Independent Type I Polyketide Synthases in the Same Producer Strain of Macrolide Antibiotics.</title>
        <authorList>
            <person name="Kudo F."/>
            <person name="Kishikawa K."/>
            <person name="Tsuboi K."/>
            <person name="Kido T."/>
            <person name="Usui T."/>
            <person name="Hashimoto J."/>
            <person name="Shin-Ya K."/>
            <person name="Miyanaga A."/>
            <person name="Eguchi T."/>
        </authorList>
    </citation>
    <scope>NUCLEOTIDE SEQUENCE [LARGE SCALE GENOMIC DNA]</scope>
    <source>
        <strain evidence="6 7">A-8890</strain>
    </source>
</reference>
<dbReference type="InterPro" id="IPR027805">
    <property type="entry name" value="Transposase_HTH_dom"/>
</dbReference>
<feature type="compositionally biased region" description="Low complexity" evidence="3">
    <location>
        <begin position="200"/>
        <end position="210"/>
    </location>
</feature>
<evidence type="ECO:0000313" key="6">
    <source>
        <dbReference type="EMBL" id="BBC29533.1"/>
    </source>
</evidence>
<keyword evidence="7" id="KW-1185">Reference proteome</keyword>
<feature type="domain" description="DDE Tnp4" evidence="4">
    <location>
        <begin position="87"/>
        <end position="170"/>
    </location>
</feature>
<evidence type="ECO:0000259" key="5">
    <source>
        <dbReference type="Pfam" id="PF13613"/>
    </source>
</evidence>
<protein>
    <recommendedName>
        <fullName evidence="8">Transposase</fullName>
    </recommendedName>
</protein>
<evidence type="ECO:0000259" key="4">
    <source>
        <dbReference type="Pfam" id="PF13359"/>
    </source>
</evidence>
<evidence type="ECO:0008006" key="8">
    <source>
        <dbReference type="Google" id="ProtNLM"/>
    </source>
</evidence>
<dbReference type="Pfam" id="PF13613">
    <property type="entry name" value="HTH_Tnp_4"/>
    <property type="match status" value="1"/>
</dbReference>
<evidence type="ECO:0000256" key="1">
    <source>
        <dbReference type="ARBA" id="ARBA00001968"/>
    </source>
</evidence>
<dbReference type="RefSeq" id="WP_434028181.1">
    <property type="nucleotide sequence ID" value="NZ_AP018448.1"/>
</dbReference>
<dbReference type="InterPro" id="IPR027806">
    <property type="entry name" value="HARBI1_dom"/>
</dbReference>
<name>A0ABM7F1B3_9ACTN</name>
<dbReference type="Proteomes" id="UP001321542">
    <property type="component" value="Chromosome"/>
</dbReference>
<dbReference type="Pfam" id="PF13359">
    <property type="entry name" value="DDE_Tnp_4"/>
    <property type="match status" value="1"/>
</dbReference>
<evidence type="ECO:0000256" key="3">
    <source>
        <dbReference type="SAM" id="MobiDB-lite"/>
    </source>
</evidence>
<dbReference type="EMBL" id="AP018448">
    <property type="protein sequence ID" value="BBC29533.1"/>
    <property type="molecule type" value="Genomic_DNA"/>
</dbReference>
<evidence type="ECO:0000256" key="2">
    <source>
        <dbReference type="ARBA" id="ARBA00022723"/>
    </source>
</evidence>
<reference evidence="6 7" key="1">
    <citation type="journal article" date="2010" name="ChemBioChem">
        <title>Cloning and characterization of the biosynthetic gene cluster of 16-membered macrolide antibiotic FD-891: involvement of a dual functional cytochrome P450 monooxygenase catalyzing epoxidation and hydroxylation.</title>
        <authorList>
            <person name="Kudo F."/>
            <person name="Motegi A."/>
            <person name="Mizoue K."/>
            <person name="Eguchi T."/>
        </authorList>
    </citation>
    <scope>NUCLEOTIDE SEQUENCE [LARGE SCALE GENOMIC DNA]</scope>
    <source>
        <strain evidence="6 7">A-8890</strain>
    </source>
</reference>
<accession>A0ABM7F1B3</accession>
<feature type="compositionally biased region" description="Low complexity" evidence="3">
    <location>
        <begin position="237"/>
        <end position="248"/>
    </location>
</feature>
<comment type="cofactor">
    <cofactor evidence="1">
        <name>a divalent metal cation</name>
        <dbReference type="ChEBI" id="CHEBI:60240"/>
    </cofactor>
</comment>
<organism evidence="6 7">
    <name type="scientific">Streptomyces graminofaciens</name>
    <dbReference type="NCBI Taxonomy" id="68212"/>
    <lineage>
        <taxon>Bacteria</taxon>
        <taxon>Bacillati</taxon>
        <taxon>Actinomycetota</taxon>
        <taxon>Actinomycetes</taxon>
        <taxon>Kitasatosporales</taxon>
        <taxon>Streptomycetaceae</taxon>
        <taxon>Streptomyces</taxon>
    </lineage>
</organism>
<gene>
    <name evidence="6" type="ORF">SGFS_008270</name>
</gene>
<keyword evidence="2" id="KW-0479">Metal-binding</keyword>